<dbReference type="GeneTree" id="ENSGT00950000183173"/>
<feature type="region of interest" description="Disordered" evidence="2">
    <location>
        <begin position="1"/>
        <end position="92"/>
    </location>
</feature>
<dbReference type="GO" id="GO:0005634">
    <property type="term" value="C:nucleus"/>
    <property type="evidence" value="ECO:0007669"/>
    <property type="project" value="UniProtKB-SubCell"/>
</dbReference>
<dbReference type="InterPro" id="IPR056924">
    <property type="entry name" value="SH3_Tf2-1"/>
</dbReference>
<dbReference type="SMART" id="SM00298">
    <property type="entry name" value="CHROMO"/>
    <property type="match status" value="1"/>
</dbReference>
<evidence type="ECO:0000313" key="4">
    <source>
        <dbReference type="Ensembl" id="ENSFHEP00000017840.1"/>
    </source>
</evidence>
<dbReference type="InterPro" id="IPR023780">
    <property type="entry name" value="Chromo_domain"/>
</dbReference>
<organism evidence="4 5">
    <name type="scientific">Fundulus heteroclitus</name>
    <name type="common">Killifish</name>
    <name type="synonym">Mummichog</name>
    <dbReference type="NCBI Taxonomy" id="8078"/>
    <lineage>
        <taxon>Eukaryota</taxon>
        <taxon>Metazoa</taxon>
        <taxon>Chordata</taxon>
        <taxon>Craniata</taxon>
        <taxon>Vertebrata</taxon>
        <taxon>Euteleostomi</taxon>
        <taxon>Actinopterygii</taxon>
        <taxon>Neopterygii</taxon>
        <taxon>Teleostei</taxon>
        <taxon>Neoteleostei</taxon>
        <taxon>Acanthomorphata</taxon>
        <taxon>Ovalentaria</taxon>
        <taxon>Atherinomorphae</taxon>
        <taxon>Cyprinodontiformes</taxon>
        <taxon>Fundulidae</taxon>
        <taxon>Fundulus</taxon>
    </lineage>
</organism>
<comment type="subcellular location">
    <subcellularLocation>
        <location evidence="1">Nucleus</location>
    </subcellularLocation>
</comment>
<name>A0A3Q2TMV6_FUNHE</name>
<feature type="compositionally biased region" description="Pro residues" evidence="2">
    <location>
        <begin position="636"/>
        <end position="648"/>
    </location>
</feature>
<feature type="domain" description="Chromo" evidence="3">
    <location>
        <begin position="652"/>
        <end position="710"/>
    </location>
</feature>
<sequence length="714" mass="79472">MGDRRKQERTDDLGTLSRALADQQEQLQNQGSAMRALQAQVQELAPQLGHLTHALQNPPPAPPAPASPAPAPETAQSPPPRDVSLPSPERFSGEGGDCGGFLFQCSLISFILGLLTGRALRWAEARFPNCQQYGQTFATFVQEFKTVFAATIEPAVLSRRLWAVKQRGRPVSDFALEFRTLAAAAGWESRALKAAFFQALDEPLKDELARVQEPESLEELIALTRRLDNRLRSRRRTRFDRFTPRAPAPPLSLTPAQPAVPALPPPEPMQIGRVRLSLEERSQRREQNLCIYCASPDHYIASLGKPADPKNSPTSLSTRLCLPAAIISAHINFPISALVDSGCDFNLIDPTLVRQAKIELELLPSPLLVSALDGGSLPRLTHRTKPFELVVSGNHREVLTFYVFPIRHASIVLGFPWLLLHNPHLNWAERRVESWSTYCHSHCLQSAVSAGPIPEDPLNEDPVDLSLVPKLYWDLKAVFSKSKAKSPPPHRPYDCTINLLPGAPLPSTSLGYQPPLFPADEKQITVTSVAHHIHRCQQVWDQTIHSLRRFTGQIRQFADRRRVPAPHYLPGQRVWLSSKDLPHRSTSRKLAPRFTGPYVIDSIVSPSAVRLRLSPRSRIHPTFHVSQLKPVHSSPLCPPTEPPPPPPNRVGRQVRRIVDSRCRGRGWQYLVHWEGCGPEDRSWVPGSSISDPSLVFNFWSSRPSSSSGPPGGDR</sequence>
<dbReference type="Pfam" id="PF24626">
    <property type="entry name" value="SH3_Tf2-1"/>
    <property type="match status" value="1"/>
</dbReference>
<dbReference type="PROSITE" id="PS50013">
    <property type="entry name" value="CHROMO_2"/>
    <property type="match status" value="1"/>
</dbReference>
<feature type="region of interest" description="Disordered" evidence="2">
    <location>
        <begin position="624"/>
        <end position="651"/>
    </location>
</feature>
<dbReference type="InterPro" id="IPR016197">
    <property type="entry name" value="Chromo-like_dom_sf"/>
</dbReference>
<feature type="compositionally biased region" description="Polar residues" evidence="2">
    <location>
        <begin position="23"/>
        <end position="32"/>
    </location>
</feature>
<dbReference type="InterPro" id="IPR000953">
    <property type="entry name" value="Chromo/chromo_shadow_dom"/>
</dbReference>
<reference evidence="4" key="1">
    <citation type="submission" date="2025-08" db="UniProtKB">
        <authorList>
            <consortium name="Ensembl"/>
        </authorList>
    </citation>
    <scope>IDENTIFICATION</scope>
</reference>
<dbReference type="AlphaFoldDB" id="A0A3Q2TMV6"/>
<protein>
    <recommendedName>
        <fullName evidence="3">Chromo domain-containing protein</fullName>
    </recommendedName>
</protein>
<dbReference type="Ensembl" id="ENSFHET00000026642.1">
    <property type="protein sequence ID" value="ENSFHEP00000017840.1"/>
    <property type="gene ID" value="ENSFHEG00000019621.1"/>
</dbReference>
<dbReference type="STRING" id="8078.ENSFHEP00000017840"/>
<feature type="compositionally biased region" description="Pro residues" evidence="2">
    <location>
        <begin position="57"/>
        <end position="81"/>
    </location>
</feature>
<dbReference type="PANTHER" id="PTHR15503:SF22">
    <property type="entry name" value="TRANSPOSON TY3-I GAG POLYPROTEIN"/>
    <property type="match status" value="1"/>
</dbReference>
<feature type="compositionally biased region" description="Basic and acidic residues" evidence="2">
    <location>
        <begin position="1"/>
        <end position="12"/>
    </location>
</feature>
<dbReference type="InterPro" id="IPR021109">
    <property type="entry name" value="Peptidase_aspartic_dom_sf"/>
</dbReference>
<dbReference type="InterPro" id="IPR032567">
    <property type="entry name" value="RTL1-rel"/>
</dbReference>
<dbReference type="SUPFAM" id="SSF54160">
    <property type="entry name" value="Chromo domain-like"/>
    <property type="match status" value="1"/>
</dbReference>
<evidence type="ECO:0000256" key="1">
    <source>
        <dbReference type="ARBA" id="ARBA00004123"/>
    </source>
</evidence>
<proteinExistence type="predicted"/>
<dbReference type="InterPro" id="IPR005162">
    <property type="entry name" value="Retrotrans_gag_dom"/>
</dbReference>
<dbReference type="Pfam" id="PF00385">
    <property type="entry name" value="Chromo"/>
    <property type="match status" value="1"/>
</dbReference>
<evidence type="ECO:0000256" key="2">
    <source>
        <dbReference type="SAM" id="MobiDB-lite"/>
    </source>
</evidence>
<evidence type="ECO:0000259" key="3">
    <source>
        <dbReference type="PROSITE" id="PS50013"/>
    </source>
</evidence>
<dbReference type="Gene3D" id="2.40.50.40">
    <property type="match status" value="1"/>
</dbReference>
<evidence type="ECO:0000313" key="5">
    <source>
        <dbReference type="Proteomes" id="UP000265000"/>
    </source>
</evidence>
<dbReference type="PANTHER" id="PTHR15503">
    <property type="entry name" value="LDOC1 RELATED"/>
    <property type="match status" value="1"/>
</dbReference>
<dbReference type="CDD" id="cd00303">
    <property type="entry name" value="retropepsin_like"/>
    <property type="match status" value="1"/>
</dbReference>
<dbReference type="Pfam" id="PF03732">
    <property type="entry name" value="Retrotrans_gag"/>
    <property type="match status" value="1"/>
</dbReference>
<reference evidence="4" key="2">
    <citation type="submission" date="2025-09" db="UniProtKB">
        <authorList>
            <consortium name="Ensembl"/>
        </authorList>
    </citation>
    <scope>IDENTIFICATION</scope>
</reference>
<dbReference type="Proteomes" id="UP000265000">
    <property type="component" value="Unplaced"/>
</dbReference>
<keyword evidence="5" id="KW-1185">Reference proteome</keyword>
<accession>A0A3Q2TMV6</accession>
<dbReference type="Gene3D" id="2.40.70.10">
    <property type="entry name" value="Acid Proteases"/>
    <property type="match status" value="1"/>
</dbReference>